<feature type="domain" description="F-box" evidence="3">
    <location>
        <begin position="11"/>
        <end position="51"/>
    </location>
</feature>
<name>A0ABD0Y8C7_UMBPY</name>
<keyword evidence="5" id="KW-1185">Reference proteome</keyword>
<dbReference type="Pfam" id="PF00400">
    <property type="entry name" value="WD40"/>
    <property type="match status" value="1"/>
</dbReference>
<dbReference type="InterPro" id="IPR050505">
    <property type="entry name" value="WDR55/POC1"/>
</dbReference>
<dbReference type="InterPro" id="IPR036047">
    <property type="entry name" value="F-box-like_dom_sf"/>
</dbReference>
<evidence type="ECO:0000313" key="5">
    <source>
        <dbReference type="Proteomes" id="UP001557470"/>
    </source>
</evidence>
<dbReference type="AlphaFoldDB" id="A0ABD0Y8C7"/>
<keyword evidence="1" id="KW-0853">WD repeat</keyword>
<dbReference type="SUPFAM" id="SSF50998">
    <property type="entry name" value="Quinoprotein alcohol dehydrogenase-like"/>
    <property type="match status" value="1"/>
</dbReference>
<dbReference type="EMBL" id="JAGEUA010000001">
    <property type="protein sequence ID" value="KAL1021502.1"/>
    <property type="molecule type" value="Genomic_DNA"/>
</dbReference>
<dbReference type="InterPro" id="IPR001680">
    <property type="entry name" value="WD40_rpt"/>
</dbReference>
<evidence type="ECO:0000313" key="4">
    <source>
        <dbReference type="EMBL" id="KAL1021502.1"/>
    </source>
</evidence>
<dbReference type="InterPro" id="IPR011047">
    <property type="entry name" value="Quinoprotein_ADH-like_sf"/>
</dbReference>
<dbReference type="InterPro" id="IPR001810">
    <property type="entry name" value="F-box_dom"/>
</dbReference>
<dbReference type="PANTHER" id="PTHR44019:SF17">
    <property type="entry name" value="F-BOX_WD REPEAT-CONTAINING PROTEIN 12"/>
    <property type="match status" value="1"/>
</dbReference>
<organism evidence="4 5">
    <name type="scientific">Umbra pygmaea</name>
    <name type="common">Eastern mudminnow</name>
    <dbReference type="NCBI Taxonomy" id="75934"/>
    <lineage>
        <taxon>Eukaryota</taxon>
        <taxon>Metazoa</taxon>
        <taxon>Chordata</taxon>
        <taxon>Craniata</taxon>
        <taxon>Vertebrata</taxon>
        <taxon>Euteleostomi</taxon>
        <taxon>Actinopterygii</taxon>
        <taxon>Neopterygii</taxon>
        <taxon>Teleostei</taxon>
        <taxon>Protacanthopterygii</taxon>
        <taxon>Esociformes</taxon>
        <taxon>Umbridae</taxon>
        <taxon>Umbra</taxon>
    </lineage>
</organism>
<keyword evidence="2" id="KW-0677">Repeat</keyword>
<dbReference type="SUPFAM" id="SSF81383">
    <property type="entry name" value="F-box domain"/>
    <property type="match status" value="1"/>
</dbReference>
<comment type="caution">
    <text evidence="4">The sequence shown here is derived from an EMBL/GenBank/DDBJ whole genome shotgun (WGS) entry which is preliminary data.</text>
</comment>
<dbReference type="SMART" id="SM00320">
    <property type="entry name" value="WD40"/>
    <property type="match status" value="4"/>
</dbReference>
<dbReference type="PANTHER" id="PTHR44019">
    <property type="entry name" value="WD REPEAT-CONTAINING PROTEIN 55"/>
    <property type="match status" value="1"/>
</dbReference>
<reference evidence="4 5" key="1">
    <citation type="submission" date="2024-06" db="EMBL/GenBank/DDBJ databases">
        <authorList>
            <person name="Pan Q."/>
            <person name="Wen M."/>
            <person name="Jouanno E."/>
            <person name="Zahm M."/>
            <person name="Klopp C."/>
            <person name="Cabau C."/>
            <person name="Louis A."/>
            <person name="Berthelot C."/>
            <person name="Parey E."/>
            <person name="Roest Crollius H."/>
            <person name="Montfort J."/>
            <person name="Robinson-Rechavi M."/>
            <person name="Bouchez O."/>
            <person name="Lampietro C."/>
            <person name="Lopez Roques C."/>
            <person name="Donnadieu C."/>
            <person name="Postlethwait J."/>
            <person name="Bobe J."/>
            <person name="Verreycken H."/>
            <person name="Guiguen Y."/>
        </authorList>
    </citation>
    <scope>NUCLEOTIDE SEQUENCE [LARGE SCALE GENOMIC DNA]</scope>
    <source>
        <strain evidence="4">Up_M1</strain>
        <tissue evidence="4">Testis</tissue>
    </source>
</reference>
<gene>
    <name evidence="4" type="ORF">UPYG_G00014080</name>
</gene>
<dbReference type="InterPro" id="IPR015943">
    <property type="entry name" value="WD40/YVTN_repeat-like_dom_sf"/>
</dbReference>
<dbReference type="Proteomes" id="UP001557470">
    <property type="component" value="Unassembled WGS sequence"/>
</dbReference>
<accession>A0ABD0Y8C7</accession>
<proteinExistence type="predicted"/>
<dbReference type="Pfam" id="PF12937">
    <property type="entry name" value="F-box-like"/>
    <property type="match status" value="1"/>
</dbReference>
<dbReference type="Gene3D" id="2.130.10.10">
    <property type="entry name" value="YVTN repeat-like/Quinoprotein amine dehydrogenase"/>
    <property type="match status" value="1"/>
</dbReference>
<dbReference type="Gene3D" id="1.20.1280.50">
    <property type="match status" value="1"/>
</dbReference>
<evidence type="ECO:0000259" key="3">
    <source>
        <dbReference type="Pfam" id="PF12937"/>
    </source>
</evidence>
<sequence>MAMESPYLTNDCLIHIFSFFHEDDLIRASYVCKEWHEAAETPWLWRGMCLQRWGFCNISLLASEHGKKAWKHYFLGRFKLELKMTEGRTGGDYICKSMRGHTGRVVGCVYLAGNTHQRPDFWSFNPTVCSASSDGTVRAWDIQQGAQLWCSPVQSPLTGMVAEQGGGRVLTSDSSGMVKAWDGQSGQEVSSYSSASPQCTMLSFSINGSYFLSVGTSQGSVHTLTSPSLLKLSSLVVCDTFKVNLLLASPDKKWILAGTRENIVISPKVLSSQSLTCPSEDEDPLCQCLPISGCYAATFLPSQAARLATVHCKDQSHTHPNKVLSVFDISVKKTRYTSEIQVDQVERFEVVFDSRTSDILLEGKGSSTLVVAAGQELRVYNLKGQLLCGFKDHIQPITSVCVDSFRVVTASKDLSLRVLTWKTDRDRGLTLDSRYHLLGGSHSLSRGFTQVVCDYSSIVASVEAVDRKDVLKAYSFSS</sequence>
<protein>
    <recommendedName>
        <fullName evidence="3">F-box domain-containing protein</fullName>
    </recommendedName>
</protein>
<evidence type="ECO:0000256" key="1">
    <source>
        <dbReference type="ARBA" id="ARBA00022574"/>
    </source>
</evidence>
<evidence type="ECO:0000256" key="2">
    <source>
        <dbReference type="ARBA" id="ARBA00022737"/>
    </source>
</evidence>